<keyword evidence="5" id="KW-0479">Metal-binding</keyword>
<dbReference type="EC" id="3.1.3.2" evidence="11"/>
<dbReference type="GO" id="GO:0003993">
    <property type="term" value="F:acid phosphatase activity"/>
    <property type="evidence" value="ECO:0007669"/>
    <property type="project" value="UniProtKB-EC"/>
</dbReference>
<evidence type="ECO:0000259" key="14">
    <source>
        <dbReference type="Pfam" id="PF16656"/>
    </source>
</evidence>
<dbReference type="OrthoDB" id="45007at2759"/>
<dbReference type="Pfam" id="PF00149">
    <property type="entry name" value="Metallophos"/>
    <property type="match status" value="1"/>
</dbReference>
<dbReference type="GO" id="GO:0046872">
    <property type="term" value="F:metal ion binding"/>
    <property type="evidence" value="ECO:0007669"/>
    <property type="project" value="UniProtKB-KW"/>
</dbReference>
<gene>
    <name evidence="15" type="ORF">CFOL_v3_16831</name>
</gene>
<dbReference type="Gene3D" id="3.60.21.10">
    <property type="match status" value="1"/>
</dbReference>
<keyword evidence="8" id="KW-0862">Zinc</keyword>
<dbReference type="InterPro" id="IPR004843">
    <property type="entry name" value="Calcineurin-like_PHP"/>
</dbReference>
<keyword evidence="16" id="KW-1185">Reference proteome</keyword>
<protein>
    <recommendedName>
        <fullName evidence="11">Purple acid phosphatase</fullName>
        <ecNumber evidence="11">3.1.3.2</ecNumber>
    </recommendedName>
</protein>
<organism evidence="15 16">
    <name type="scientific">Cephalotus follicularis</name>
    <name type="common">Albany pitcher plant</name>
    <dbReference type="NCBI Taxonomy" id="3775"/>
    <lineage>
        <taxon>Eukaryota</taxon>
        <taxon>Viridiplantae</taxon>
        <taxon>Streptophyta</taxon>
        <taxon>Embryophyta</taxon>
        <taxon>Tracheophyta</taxon>
        <taxon>Spermatophyta</taxon>
        <taxon>Magnoliopsida</taxon>
        <taxon>eudicotyledons</taxon>
        <taxon>Gunneridae</taxon>
        <taxon>Pentapetalae</taxon>
        <taxon>rosids</taxon>
        <taxon>fabids</taxon>
        <taxon>Oxalidales</taxon>
        <taxon>Cephalotaceae</taxon>
        <taxon>Cephalotus</taxon>
    </lineage>
</organism>
<dbReference type="InterPro" id="IPR015914">
    <property type="entry name" value="PAPs_N"/>
</dbReference>
<comment type="cofactor">
    <cofactor evidence="2">
        <name>Zn(2+)</name>
        <dbReference type="ChEBI" id="CHEBI:29105"/>
    </cofactor>
</comment>
<evidence type="ECO:0000256" key="10">
    <source>
        <dbReference type="ARBA" id="ARBA00023180"/>
    </source>
</evidence>
<evidence type="ECO:0000256" key="8">
    <source>
        <dbReference type="ARBA" id="ARBA00022833"/>
    </source>
</evidence>
<evidence type="ECO:0000256" key="5">
    <source>
        <dbReference type="ARBA" id="ARBA00022723"/>
    </source>
</evidence>
<evidence type="ECO:0000256" key="3">
    <source>
        <dbReference type="ARBA" id="ARBA00001962"/>
    </source>
</evidence>
<evidence type="ECO:0000259" key="13">
    <source>
        <dbReference type="Pfam" id="PF14008"/>
    </source>
</evidence>
<dbReference type="FunFam" id="3.60.21.10:FF:000034">
    <property type="entry name" value="Fe(3+)-Zn(2+) purple acid phosphatase"/>
    <property type="match status" value="1"/>
</dbReference>
<comment type="caution">
    <text evidence="15">The sequence shown here is derived from an EMBL/GenBank/DDBJ whole genome shotgun (WGS) entry which is preliminary data.</text>
</comment>
<evidence type="ECO:0000256" key="1">
    <source>
        <dbReference type="ARBA" id="ARBA00000032"/>
    </source>
</evidence>
<keyword evidence="10" id="KW-0325">Glycoprotein</keyword>
<evidence type="ECO:0000313" key="15">
    <source>
        <dbReference type="EMBL" id="GAV73345.1"/>
    </source>
</evidence>
<dbReference type="FunCoup" id="A0A1Q3BZ96">
    <property type="interactions" value="52"/>
</dbReference>
<dbReference type="EMBL" id="BDDD01001099">
    <property type="protein sequence ID" value="GAV73345.1"/>
    <property type="molecule type" value="Genomic_DNA"/>
</dbReference>
<evidence type="ECO:0000256" key="7">
    <source>
        <dbReference type="ARBA" id="ARBA00022801"/>
    </source>
</evidence>
<dbReference type="PANTHER" id="PTHR22953:SF35">
    <property type="entry name" value="FE(3+)-ZN(2+) PURPLE ACID PHOSPHATASE 12"/>
    <property type="match status" value="1"/>
</dbReference>
<keyword evidence="7 11" id="KW-0378">Hydrolase</keyword>
<accession>A0A1Q3BZ96</accession>
<dbReference type="FunFam" id="2.60.40.380:FF:000001">
    <property type="entry name" value="Fe(3+)-Zn(2+) purple acid phosphatase"/>
    <property type="match status" value="1"/>
</dbReference>
<dbReference type="SUPFAM" id="SSF56300">
    <property type="entry name" value="Metallo-dependent phosphatases"/>
    <property type="match status" value="1"/>
</dbReference>
<sequence length="469" mass="53815">MGVKLSMGLRTFVFVVVLLGFVLRFLEFCNGGITSSFVRSVNYSLDMPLDADVFRVPPGYNAPQQVHITQGDHVGKGVIITWITPDEPGSSTVIYWAENSDLKNYATGIVLKYKYFDYTSGYIHHCTITDLEFDTKYYYEIGTGNATRHFRFVTPPEVGADVPYTFGLIGDLGQTYDSNRTLTHYELNPTKGHTVLFVGDLSYADDYPFHDNNRWDTWGRFIERNAAYQPWIWTAGNHEIDCAPALGEPIPFKPFSYRFHVPYRASGSTSPFWYSIKRASAYVIVMSSYSAFGKYTPQYKWLENEFPKVNRTETPWLIIIMHCPMYNSYVDQFMEGETMRVMYEKWFVEYKVDAVFAGHVHAYERSERVSNIRYNIVNGLCMPISDQSAPVYITIGDGGNLEGLVTSMTEPQPSYSAFREASFGHGILDIKNRTHAYFGWHRNQDGYAVEADSLWLLNRFWKQSERASS</sequence>
<keyword evidence="6" id="KW-0732">Signal</keyword>
<dbReference type="InParanoid" id="A0A1Q3BZ96"/>
<dbReference type="SUPFAM" id="SSF49363">
    <property type="entry name" value="Purple acid phosphatase, N-terminal domain"/>
    <property type="match status" value="1"/>
</dbReference>
<evidence type="ECO:0000256" key="11">
    <source>
        <dbReference type="RuleBase" id="RU361203"/>
    </source>
</evidence>
<dbReference type="InterPro" id="IPR008963">
    <property type="entry name" value="Purple_acid_Pase-like_N"/>
</dbReference>
<evidence type="ECO:0000256" key="6">
    <source>
        <dbReference type="ARBA" id="ARBA00022729"/>
    </source>
</evidence>
<evidence type="ECO:0000259" key="12">
    <source>
        <dbReference type="Pfam" id="PF00149"/>
    </source>
</evidence>
<evidence type="ECO:0000256" key="2">
    <source>
        <dbReference type="ARBA" id="ARBA00001947"/>
    </source>
</evidence>
<dbReference type="Gene3D" id="2.60.40.380">
    <property type="entry name" value="Purple acid phosphatase-like, N-terminal"/>
    <property type="match status" value="1"/>
</dbReference>
<dbReference type="InterPro" id="IPR025733">
    <property type="entry name" value="PAPs_C"/>
</dbReference>
<proteinExistence type="inferred from homology"/>
<reference evidence="16" key="1">
    <citation type="submission" date="2016-04" db="EMBL/GenBank/DDBJ databases">
        <title>Cephalotus genome sequencing.</title>
        <authorList>
            <person name="Fukushima K."/>
            <person name="Hasebe M."/>
            <person name="Fang X."/>
        </authorList>
    </citation>
    <scope>NUCLEOTIDE SEQUENCE [LARGE SCALE GENOMIC DNA]</scope>
    <source>
        <strain evidence="16">cv. St1</strain>
    </source>
</reference>
<dbReference type="AlphaFoldDB" id="A0A1Q3BZ96"/>
<dbReference type="InterPro" id="IPR029052">
    <property type="entry name" value="Metallo-depent_PP-like"/>
</dbReference>
<dbReference type="STRING" id="3775.A0A1Q3BZ96"/>
<keyword evidence="9" id="KW-0408">Iron</keyword>
<dbReference type="Pfam" id="PF14008">
    <property type="entry name" value="Metallophos_C"/>
    <property type="match status" value="1"/>
</dbReference>
<dbReference type="Proteomes" id="UP000187406">
    <property type="component" value="Unassembled WGS sequence"/>
</dbReference>
<evidence type="ECO:0000256" key="9">
    <source>
        <dbReference type="ARBA" id="ARBA00023004"/>
    </source>
</evidence>
<dbReference type="CDD" id="cd00839">
    <property type="entry name" value="MPP_PAPs"/>
    <property type="match status" value="1"/>
</dbReference>
<dbReference type="Pfam" id="PF16656">
    <property type="entry name" value="Pur_ac_phosph_N"/>
    <property type="match status" value="1"/>
</dbReference>
<feature type="domain" description="Purple acid phosphatase C-terminal" evidence="13">
    <location>
        <begin position="389"/>
        <end position="448"/>
    </location>
</feature>
<evidence type="ECO:0000313" key="16">
    <source>
        <dbReference type="Proteomes" id="UP000187406"/>
    </source>
</evidence>
<comment type="similarity">
    <text evidence="4 11">Belongs to the metallophosphoesterase superfamily. Purple acid phosphatase family.</text>
</comment>
<evidence type="ECO:0000256" key="4">
    <source>
        <dbReference type="ARBA" id="ARBA00008723"/>
    </source>
</evidence>
<dbReference type="PANTHER" id="PTHR22953">
    <property type="entry name" value="ACID PHOSPHATASE RELATED"/>
    <property type="match status" value="1"/>
</dbReference>
<dbReference type="InterPro" id="IPR041792">
    <property type="entry name" value="MPP_PAP"/>
</dbReference>
<name>A0A1Q3BZ96_CEPFO</name>
<feature type="domain" description="Purple acid phosphatase N-terminal" evidence="14">
    <location>
        <begin position="63"/>
        <end position="154"/>
    </location>
</feature>
<comment type="catalytic activity">
    <reaction evidence="1 11">
        <text>a phosphate monoester + H2O = an alcohol + phosphate</text>
        <dbReference type="Rhea" id="RHEA:15017"/>
        <dbReference type="ChEBI" id="CHEBI:15377"/>
        <dbReference type="ChEBI" id="CHEBI:30879"/>
        <dbReference type="ChEBI" id="CHEBI:43474"/>
        <dbReference type="ChEBI" id="CHEBI:67140"/>
        <dbReference type="EC" id="3.1.3.2"/>
    </reaction>
</comment>
<dbReference type="InterPro" id="IPR039331">
    <property type="entry name" value="PAPs-like"/>
</dbReference>
<comment type="cofactor">
    <cofactor evidence="3">
        <name>Fe cation</name>
        <dbReference type="ChEBI" id="CHEBI:24875"/>
    </cofactor>
</comment>
<feature type="domain" description="Calcineurin-like phosphoesterase" evidence="12">
    <location>
        <begin position="165"/>
        <end position="363"/>
    </location>
</feature>